<dbReference type="InterPro" id="IPR043129">
    <property type="entry name" value="ATPase_NBD"/>
</dbReference>
<evidence type="ECO:0000313" key="2">
    <source>
        <dbReference type="EMBL" id="MBC3909097.1"/>
    </source>
</evidence>
<protein>
    <recommendedName>
        <fullName evidence="1">GspL cytoplasmic actin-ATPase-like domain-containing protein</fullName>
    </recommendedName>
</protein>
<dbReference type="InterPro" id="IPR007812">
    <property type="entry name" value="T2SS_protein-GspL"/>
</dbReference>
<dbReference type="PIRSF" id="PIRSF015761">
    <property type="entry name" value="Protein_L"/>
    <property type="match status" value="1"/>
</dbReference>
<reference evidence="2 3" key="1">
    <citation type="submission" date="2020-08" db="EMBL/GenBank/DDBJ databases">
        <title>Novel species isolated from subtropical streams in China.</title>
        <authorList>
            <person name="Lu H."/>
        </authorList>
    </citation>
    <scope>NUCLEOTIDE SEQUENCE [LARGE SCALE GENOMIC DNA]</scope>
    <source>
        <strain evidence="2 3">NL8W</strain>
    </source>
</reference>
<dbReference type="EMBL" id="JACOFX010000008">
    <property type="protein sequence ID" value="MBC3909097.1"/>
    <property type="molecule type" value="Genomic_DNA"/>
</dbReference>
<accession>A0ABR6ZBF3</accession>
<feature type="domain" description="GspL cytoplasmic actin-ATPase-like" evidence="1">
    <location>
        <begin position="42"/>
        <end position="234"/>
    </location>
</feature>
<organism evidence="2 3">
    <name type="scientific">Undibacterium umbellatum</name>
    <dbReference type="NCBI Taxonomy" id="2762300"/>
    <lineage>
        <taxon>Bacteria</taxon>
        <taxon>Pseudomonadati</taxon>
        <taxon>Pseudomonadota</taxon>
        <taxon>Betaproteobacteria</taxon>
        <taxon>Burkholderiales</taxon>
        <taxon>Oxalobacteraceae</taxon>
        <taxon>Undibacterium</taxon>
    </lineage>
</organism>
<keyword evidence="3" id="KW-1185">Reference proteome</keyword>
<evidence type="ECO:0000313" key="3">
    <source>
        <dbReference type="Proteomes" id="UP000646911"/>
    </source>
</evidence>
<dbReference type="RefSeq" id="WP_186954628.1">
    <property type="nucleotide sequence ID" value="NZ_JACOFX010000008.1"/>
</dbReference>
<dbReference type="Pfam" id="PF05134">
    <property type="entry name" value="T2SSL"/>
    <property type="match status" value="1"/>
</dbReference>
<dbReference type="SUPFAM" id="SSF53067">
    <property type="entry name" value="Actin-like ATPase domain"/>
    <property type="match status" value="1"/>
</dbReference>
<name>A0ABR6ZBF3_9BURK</name>
<dbReference type="Proteomes" id="UP000646911">
    <property type="component" value="Unassembled WGS sequence"/>
</dbReference>
<gene>
    <name evidence="2" type="ORF">H8L47_16180</name>
</gene>
<proteinExistence type="predicted"/>
<comment type="caution">
    <text evidence="2">The sequence shown here is derived from an EMBL/GenBank/DDBJ whole genome shotgun (WGS) entry which is preliminary data.</text>
</comment>
<dbReference type="Gene3D" id="3.30.420.380">
    <property type="match status" value="1"/>
</dbReference>
<dbReference type="InterPro" id="IPR024230">
    <property type="entry name" value="GspL_cyto_dom"/>
</dbReference>
<dbReference type="NCBIfam" id="TIGR01709">
    <property type="entry name" value="typeII_sec_gspL"/>
    <property type="match status" value="1"/>
</dbReference>
<evidence type="ECO:0000259" key="1">
    <source>
        <dbReference type="Pfam" id="PF05134"/>
    </source>
</evidence>
<sequence>MASTLYISLPSRVAAQNRPDWSAQALAFALISTEGRLQQQGQSSLHELKSLALAAKQVAFILAASDTSLLTTKVPPMSAAKLKQALPNLLEDQLISDPADLVLVSSDVLNGEITVAVTDKSWLEGLAKRVKDWPLKKFSAYPAQLALAFDVSSLTASALIDENDEGLELSLRDGVQHGLGLSLENTSVAAALSMLAQLSTNPKIAAYVPAGTVEACQQALKTDDLEDKITVMSVSWINRVAGVSPATPDLMTGVAAEHMSGFDWAKWRWPLRLGVGLLVVNLLALNLEWFSMKREEKEQKNALIQVFRNTYPKETVISDPLKQMQQKVNIAKRAAGQFAVNDFAVMAAQFSQVWDRAGVPGGIASIEYKDRSLFVRTKPNVQIPMDALRSALAEQSMKISTSTDGALRITTGGKN</sequence>